<dbReference type="KEGG" id="tee:Tel_00510"/>
<protein>
    <submittedName>
        <fullName evidence="1">Uncharacterized protein</fullName>
    </submittedName>
</protein>
<name>A0A0S2T9D4_9GAMM</name>
<sequence length="130" mass="14619">MRSLIVVLIMLLLSACSEPDPRFLMVPQQWNDTVVQIESRPTPIRPGMNEFLIMATTERGRPVPDLVVSLRAATDDEWQQAIQDGHSGVYRRALRVPPGAPSVLVQLRKTHSDEEAVLEFPIVYADELKS</sequence>
<keyword evidence="2" id="KW-1185">Reference proteome</keyword>
<dbReference type="EMBL" id="CP013099">
    <property type="protein sequence ID" value="ALP51742.1"/>
    <property type="molecule type" value="Genomic_DNA"/>
</dbReference>
<dbReference type="PROSITE" id="PS51257">
    <property type="entry name" value="PROKAR_LIPOPROTEIN"/>
    <property type="match status" value="1"/>
</dbReference>
<gene>
    <name evidence="1" type="ORF">Tel_00510</name>
</gene>
<reference evidence="1" key="1">
    <citation type="submission" date="2015-10" db="EMBL/GenBank/DDBJ databases">
        <title>Description of Candidatus Tenderia electrophaga gen. nov, sp. nov., an Uncultivated Electroautotroph from a Biocathode Enrichment.</title>
        <authorList>
            <person name="Eddie B.J."/>
            <person name="Malanoski A.P."/>
            <person name="Wang Z."/>
            <person name="Hall R.J."/>
            <person name="Oh S.D."/>
            <person name="Heiner C."/>
            <person name="Lin B."/>
            <person name="Strycharz-Glaven S.M."/>
        </authorList>
    </citation>
    <scope>NUCLEOTIDE SEQUENCE [LARGE SCALE GENOMIC DNA]</scope>
    <source>
        <strain evidence="1">NRL1</strain>
    </source>
</reference>
<dbReference type="Proteomes" id="UP000055136">
    <property type="component" value="Chromosome"/>
</dbReference>
<evidence type="ECO:0000313" key="2">
    <source>
        <dbReference type="Proteomes" id="UP000055136"/>
    </source>
</evidence>
<organism evidence="1 2">
    <name type="scientific">Candidatus Tenderia electrophaga</name>
    <dbReference type="NCBI Taxonomy" id="1748243"/>
    <lineage>
        <taxon>Bacteria</taxon>
        <taxon>Pseudomonadati</taxon>
        <taxon>Pseudomonadota</taxon>
        <taxon>Gammaproteobacteria</taxon>
        <taxon>Candidatus Tenderiales</taxon>
        <taxon>Candidatus Tenderiaceae</taxon>
        <taxon>Candidatus Tenderia</taxon>
    </lineage>
</organism>
<dbReference type="STRING" id="1748243.Tel_00510"/>
<accession>A0A0S2T9D4</accession>
<proteinExistence type="predicted"/>
<evidence type="ECO:0000313" key="1">
    <source>
        <dbReference type="EMBL" id="ALP51742.1"/>
    </source>
</evidence>
<dbReference type="AlphaFoldDB" id="A0A0S2T9D4"/>